<proteinExistence type="predicted"/>
<accession>A0ABR1CEK2</accession>
<gene>
    <name evidence="1" type="primary">Necator_chrII.g6877</name>
    <name evidence="1" type="ORF">RB195_019084</name>
</gene>
<reference evidence="1 2" key="1">
    <citation type="submission" date="2023-08" db="EMBL/GenBank/DDBJ databases">
        <title>A Necator americanus chromosomal reference genome.</title>
        <authorList>
            <person name="Ilik V."/>
            <person name="Petrzelkova K.J."/>
            <person name="Pardy F."/>
            <person name="Fuh T."/>
            <person name="Niatou-Singa F.S."/>
            <person name="Gouil Q."/>
            <person name="Baker L."/>
            <person name="Ritchie M.E."/>
            <person name="Jex A.R."/>
            <person name="Gazzola D."/>
            <person name="Li H."/>
            <person name="Toshio Fujiwara R."/>
            <person name="Zhan B."/>
            <person name="Aroian R.V."/>
            <person name="Pafco B."/>
            <person name="Schwarz E.M."/>
        </authorList>
    </citation>
    <scope>NUCLEOTIDE SEQUENCE [LARGE SCALE GENOMIC DNA]</scope>
    <source>
        <strain evidence="1 2">Aroian</strain>
        <tissue evidence="1">Whole animal</tissue>
    </source>
</reference>
<evidence type="ECO:0000313" key="1">
    <source>
        <dbReference type="EMBL" id="KAK6736197.1"/>
    </source>
</evidence>
<keyword evidence="2" id="KW-1185">Reference proteome</keyword>
<dbReference type="EMBL" id="JAVFWL010000002">
    <property type="protein sequence ID" value="KAK6736197.1"/>
    <property type="molecule type" value="Genomic_DNA"/>
</dbReference>
<dbReference type="Proteomes" id="UP001303046">
    <property type="component" value="Unassembled WGS sequence"/>
</dbReference>
<comment type="caution">
    <text evidence="1">The sequence shown here is derived from an EMBL/GenBank/DDBJ whole genome shotgun (WGS) entry which is preliminary data.</text>
</comment>
<evidence type="ECO:0000313" key="2">
    <source>
        <dbReference type="Proteomes" id="UP001303046"/>
    </source>
</evidence>
<protein>
    <submittedName>
        <fullName evidence="1">Uncharacterized protein</fullName>
    </submittedName>
</protein>
<organism evidence="1 2">
    <name type="scientific">Necator americanus</name>
    <name type="common">Human hookworm</name>
    <dbReference type="NCBI Taxonomy" id="51031"/>
    <lineage>
        <taxon>Eukaryota</taxon>
        <taxon>Metazoa</taxon>
        <taxon>Ecdysozoa</taxon>
        <taxon>Nematoda</taxon>
        <taxon>Chromadorea</taxon>
        <taxon>Rhabditida</taxon>
        <taxon>Rhabditina</taxon>
        <taxon>Rhabditomorpha</taxon>
        <taxon>Strongyloidea</taxon>
        <taxon>Ancylostomatidae</taxon>
        <taxon>Bunostominae</taxon>
        <taxon>Necator</taxon>
    </lineage>
</organism>
<sequence length="109" mass="12474">MCQTMGPLTDCAPLAPTKTEPDAVGVDSYVSLCPYHQICQKTKRIHFWAINYFGSSKGMSCLIMLSSQKILSVGPLISPYKSWVFIRVYRSGHTDKSFLRRVTRRRYCF</sequence>
<name>A0ABR1CEK2_NECAM</name>